<dbReference type="Pfam" id="PF03457">
    <property type="entry name" value="HA"/>
    <property type="match status" value="3"/>
</dbReference>
<reference evidence="3 4" key="1">
    <citation type="journal article" date="2015" name="Genome Biol. Evol.">
        <title>Comparative Genomics of a Bacterivorous Green Alga Reveals Evolutionary Causalities and Consequences of Phago-Mixotrophic Mode of Nutrition.</title>
        <authorList>
            <person name="Burns J.A."/>
            <person name="Paasch A."/>
            <person name="Narechania A."/>
            <person name="Kim E."/>
        </authorList>
    </citation>
    <scope>NUCLEOTIDE SEQUENCE [LARGE SCALE GENOMIC DNA]</scope>
    <source>
        <strain evidence="3">PLY_AMNH</strain>
    </source>
</reference>
<protein>
    <recommendedName>
        <fullName evidence="2">Helicase-associated domain-containing protein</fullName>
    </recommendedName>
</protein>
<feature type="region of interest" description="Disordered" evidence="1">
    <location>
        <begin position="155"/>
        <end position="197"/>
    </location>
</feature>
<dbReference type="PANTHER" id="PTHR33418">
    <property type="entry name" value="HELICASE-ASSOCIATED"/>
    <property type="match status" value="1"/>
</dbReference>
<dbReference type="PANTHER" id="PTHR33418:SF1">
    <property type="entry name" value="HELICASE-ASSOCIATED DOMAIN-CONTAINING PROTEIN"/>
    <property type="match status" value="1"/>
</dbReference>
<organism evidence="3 4">
    <name type="scientific">Cymbomonas tetramitiformis</name>
    <dbReference type="NCBI Taxonomy" id="36881"/>
    <lineage>
        <taxon>Eukaryota</taxon>
        <taxon>Viridiplantae</taxon>
        <taxon>Chlorophyta</taxon>
        <taxon>Pyramimonadophyceae</taxon>
        <taxon>Pyramimonadales</taxon>
        <taxon>Pyramimonadaceae</taxon>
        <taxon>Cymbomonas</taxon>
    </lineage>
</organism>
<feature type="compositionally biased region" description="Basic residues" evidence="1">
    <location>
        <begin position="162"/>
        <end position="189"/>
    </location>
</feature>
<comment type="caution">
    <text evidence="3">The sequence shown here is derived from an EMBL/GenBank/DDBJ whole genome shotgun (WGS) entry which is preliminary data.</text>
</comment>
<reference evidence="3" key="2">
    <citation type="submission" date="2023-06" db="EMBL/GenBank/DDBJ databases">
        <title>Long-read-based genome assembly of the green algal bacterivore Cymbomonas tetramitiformis.</title>
        <authorList>
            <person name="Gyaltshen Y."/>
            <person name="Rozenberg A."/>
            <person name="Paasch A."/>
            <person name="Burns J.A."/>
            <person name="Warring S."/>
            <person name="Larson R."/>
            <person name="Maurer-Alcala X."/>
            <person name="Dacks J."/>
            <person name="Kim E."/>
        </authorList>
    </citation>
    <scope>NUCLEOTIDE SEQUENCE</scope>
    <source>
        <strain evidence="3">PLY_AMNH</strain>
    </source>
</reference>
<evidence type="ECO:0000313" key="4">
    <source>
        <dbReference type="Proteomes" id="UP001190700"/>
    </source>
</evidence>
<dbReference type="Gene3D" id="6.10.140.530">
    <property type="match status" value="3"/>
</dbReference>
<feature type="domain" description="Helicase-associated" evidence="2">
    <location>
        <begin position="93"/>
        <end position="152"/>
    </location>
</feature>
<feature type="domain" description="Helicase-associated" evidence="2">
    <location>
        <begin position="200"/>
        <end position="263"/>
    </location>
</feature>
<dbReference type="EMBL" id="LGRX02033554">
    <property type="protein sequence ID" value="KAK3240772.1"/>
    <property type="molecule type" value="Genomic_DNA"/>
</dbReference>
<feature type="non-terminal residue" evidence="3">
    <location>
        <position position="1"/>
    </location>
</feature>
<sequence length="285" mass="32509">GRLGQQRISLLEYAGIKWCIMDDAWEDSFDELISFKLYNGHSDVFLQAAEFPASTELRQWVEQQRELYKAGKLPSQGVERLELLEVDLDPVPEDWPHRLSQLRAYKQYFGDCNIPKGWQPEPTLAAWLQQQRELHESGQLSAKWMAKLEEAGVEWESDSKKSSSKKSNSKKPPKKSSSRARDKPKKRKQAAVAATVPGDPEWEMQFQALLKFKEENGNLNVPLRSGDDGALLPLAAWMLAQRQLKRKGELAAERELRLTQMGFDWVTRRSKAKTNNAVSSKAARA</sequence>
<gene>
    <name evidence="3" type="ORF">CYMTET_49410</name>
</gene>
<dbReference type="EMBL" id="LGRX02033554">
    <property type="protein sequence ID" value="KAK3240771.1"/>
    <property type="molecule type" value="Genomic_DNA"/>
</dbReference>
<evidence type="ECO:0000256" key="1">
    <source>
        <dbReference type="SAM" id="MobiDB-lite"/>
    </source>
</evidence>
<evidence type="ECO:0000313" key="3">
    <source>
        <dbReference type="EMBL" id="KAK3240771.1"/>
    </source>
</evidence>
<evidence type="ECO:0000259" key="2">
    <source>
        <dbReference type="Pfam" id="PF03457"/>
    </source>
</evidence>
<dbReference type="AlphaFoldDB" id="A0AAE0EU63"/>
<name>A0AAE0EU63_9CHLO</name>
<dbReference type="InterPro" id="IPR005114">
    <property type="entry name" value="Helicase_assoc"/>
</dbReference>
<proteinExistence type="predicted"/>
<keyword evidence="4" id="KW-1185">Reference proteome</keyword>
<accession>A0AAE0EU63</accession>
<feature type="domain" description="Helicase-associated" evidence="2">
    <location>
        <begin position="22"/>
        <end position="84"/>
    </location>
</feature>
<dbReference type="Proteomes" id="UP001190700">
    <property type="component" value="Unassembled WGS sequence"/>
</dbReference>